<protein>
    <recommendedName>
        <fullName evidence="16">Steroid 5-alpha reductase C-terminal domain-containing protein</fullName>
    </recommendedName>
</protein>
<evidence type="ECO:0000256" key="6">
    <source>
        <dbReference type="ARBA" id="ARBA00022824"/>
    </source>
</evidence>
<proteinExistence type="inferred from homology"/>
<keyword evidence="7 11" id="KW-1133">Transmembrane helix</keyword>
<dbReference type="GO" id="GO:0016627">
    <property type="term" value="F:oxidoreductase activity, acting on the CH-CH group of donors"/>
    <property type="evidence" value="ECO:0007669"/>
    <property type="project" value="InterPro"/>
</dbReference>
<accession>A0A8H7KGE3</accession>
<feature type="domain" description="3-oxo-5-alpha-steroid 4-dehydrogenase C-terminal" evidence="12">
    <location>
        <begin position="155"/>
        <end position="311"/>
    </location>
</feature>
<evidence type="ECO:0000256" key="10">
    <source>
        <dbReference type="ARBA" id="ARBA00023136"/>
    </source>
</evidence>
<keyword evidence="4" id="KW-0444">Lipid biosynthesis</keyword>
<keyword evidence="10 11" id="KW-0472">Membrane</keyword>
<feature type="transmembrane region" description="Helical" evidence="11">
    <location>
        <begin position="268"/>
        <end position="286"/>
    </location>
</feature>
<reference evidence="14 15" key="1">
    <citation type="journal article" name="Sci. Rep.">
        <title>Telomere-to-telomere assembled and centromere annotated genomes of the two main subspecies of the button mushroom Agaricus bisporus reveal especially polymorphic chromosome ends.</title>
        <authorList>
            <person name="Sonnenberg A.S.M."/>
            <person name="Sedaghat-Telgerd N."/>
            <person name="Lavrijssen B."/>
            <person name="Ohm R.A."/>
            <person name="Hendrickx P.M."/>
            <person name="Scholtmeijer K."/>
            <person name="Baars J.J.P."/>
            <person name="van Peer A."/>
        </authorList>
    </citation>
    <scope>NUCLEOTIDE SEQUENCE [LARGE SCALE GENOMIC DNA]</scope>
    <source>
        <strain evidence="14 15">H119_p4</strain>
    </source>
</reference>
<evidence type="ECO:0000313" key="14">
    <source>
        <dbReference type="EMBL" id="KAF7773186.1"/>
    </source>
</evidence>
<evidence type="ECO:0000256" key="7">
    <source>
        <dbReference type="ARBA" id="ARBA00022989"/>
    </source>
</evidence>
<dbReference type="PANTHER" id="PTHR10556">
    <property type="entry name" value="3-OXO-5-ALPHA-STEROID 4-DEHYDROGENASE"/>
    <property type="match status" value="1"/>
</dbReference>
<evidence type="ECO:0000256" key="2">
    <source>
        <dbReference type="ARBA" id="ARBA00004240"/>
    </source>
</evidence>
<keyword evidence="5 11" id="KW-0812">Transmembrane</keyword>
<dbReference type="InterPro" id="IPR049127">
    <property type="entry name" value="TECR-like_N"/>
</dbReference>
<dbReference type="Pfam" id="PF02544">
    <property type="entry name" value="Steroid_dh"/>
    <property type="match status" value="1"/>
</dbReference>
<evidence type="ECO:0008006" key="16">
    <source>
        <dbReference type="Google" id="ProtNLM"/>
    </source>
</evidence>
<evidence type="ECO:0000256" key="8">
    <source>
        <dbReference type="ARBA" id="ARBA00023002"/>
    </source>
</evidence>
<dbReference type="Gene3D" id="1.20.120.1630">
    <property type="match status" value="1"/>
</dbReference>
<dbReference type="PANTHER" id="PTHR10556:SF28">
    <property type="entry name" value="VERY-LONG-CHAIN ENOYL-COA REDUCTASE"/>
    <property type="match status" value="1"/>
</dbReference>
<dbReference type="EMBL" id="JABXXO010000007">
    <property type="protein sequence ID" value="KAF7773186.1"/>
    <property type="molecule type" value="Genomic_DNA"/>
</dbReference>
<dbReference type="PROSITE" id="PS50244">
    <property type="entry name" value="S5A_REDUCTASE"/>
    <property type="match status" value="1"/>
</dbReference>
<comment type="caution">
    <text evidence="14">The sequence shown here is derived from an EMBL/GenBank/DDBJ whole genome shotgun (WGS) entry which is preliminary data.</text>
</comment>
<keyword evidence="8" id="KW-0560">Oxidoreductase</keyword>
<feature type="domain" description="TECR-like N-terminal" evidence="13">
    <location>
        <begin position="26"/>
        <end position="71"/>
    </location>
</feature>
<comment type="similarity">
    <text evidence="3">Belongs to the steroid 5-alpha reductase family.</text>
</comment>
<organism evidence="14 15">
    <name type="scientific">Agaricus bisporus var. burnettii</name>
    <dbReference type="NCBI Taxonomy" id="192524"/>
    <lineage>
        <taxon>Eukaryota</taxon>
        <taxon>Fungi</taxon>
        <taxon>Dikarya</taxon>
        <taxon>Basidiomycota</taxon>
        <taxon>Agaricomycotina</taxon>
        <taxon>Agaricomycetes</taxon>
        <taxon>Agaricomycetidae</taxon>
        <taxon>Agaricales</taxon>
        <taxon>Agaricineae</taxon>
        <taxon>Agaricaceae</taxon>
        <taxon>Agaricus</taxon>
    </lineage>
</organism>
<gene>
    <name evidence="14" type="ORF">Agabi119p4_5353</name>
</gene>
<evidence type="ECO:0000256" key="3">
    <source>
        <dbReference type="ARBA" id="ARBA00007742"/>
    </source>
</evidence>
<evidence type="ECO:0000256" key="4">
    <source>
        <dbReference type="ARBA" id="ARBA00022516"/>
    </source>
</evidence>
<comment type="subcellular location">
    <subcellularLocation>
        <location evidence="2">Endoplasmic reticulum</location>
    </subcellularLocation>
    <subcellularLocation>
        <location evidence="1">Membrane</location>
        <topology evidence="1">Multi-pass membrane protein</topology>
    </subcellularLocation>
</comment>
<keyword evidence="6" id="KW-0256">Endoplasmic reticulum</keyword>
<dbReference type="InterPro" id="IPR039357">
    <property type="entry name" value="SRD5A/TECR"/>
</dbReference>
<dbReference type="GO" id="GO:0005783">
    <property type="term" value="C:endoplasmic reticulum"/>
    <property type="evidence" value="ECO:0007669"/>
    <property type="project" value="UniProtKB-SubCell"/>
</dbReference>
<dbReference type="Gene3D" id="3.10.20.90">
    <property type="entry name" value="Phosphatidylinositol 3-kinase Catalytic Subunit, Chain A, domain 1"/>
    <property type="match status" value="1"/>
</dbReference>
<keyword evidence="9" id="KW-0443">Lipid metabolism</keyword>
<dbReference type="AlphaFoldDB" id="A0A8H7KGE3"/>
<dbReference type="GO" id="GO:0042761">
    <property type="term" value="P:very long-chain fatty acid biosynthetic process"/>
    <property type="evidence" value="ECO:0007669"/>
    <property type="project" value="TreeGrafter"/>
</dbReference>
<dbReference type="InterPro" id="IPR001104">
    <property type="entry name" value="3-oxo-5_a-steroid_4-DH_C"/>
</dbReference>
<evidence type="ECO:0000256" key="5">
    <source>
        <dbReference type="ARBA" id="ARBA00022692"/>
    </source>
</evidence>
<evidence type="ECO:0000256" key="1">
    <source>
        <dbReference type="ARBA" id="ARBA00004141"/>
    </source>
</evidence>
<sequence length="311" mass="35991">MVNISISAASRPPQFAKNWPIQIDIPQHGTIADVKKAIFLKYPKFYASRQKVTLKDDRKPLADDQELASVLGSKFEGSELQVKDLGPQIGWRTVFFIEYVGPLLIHPLFYYFPKVWYGKAVEHSMLQKYVYAMVMLHFVKRELETLFVHRFSNGTMPFMNVFKNSGHYHILSGLLLACDIYRPKYSATSPSILDTYRNNKDFLYIAAGLWAFAELSNFHTHMTLRGLRPPGTRTRAIPYGYGFSLVSCPNYFFEVMGWVVIAVMTNSIAAYIFVAFSAYIMTVWAVKKHRNYRKEFGKEYPRRNAIWPFVL</sequence>
<evidence type="ECO:0000313" key="15">
    <source>
        <dbReference type="Proteomes" id="UP000629468"/>
    </source>
</evidence>
<evidence type="ECO:0000259" key="12">
    <source>
        <dbReference type="Pfam" id="PF02544"/>
    </source>
</evidence>
<dbReference type="GO" id="GO:0016020">
    <property type="term" value="C:membrane"/>
    <property type="evidence" value="ECO:0007669"/>
    <property type="project" value="UniProtKB-SubCell"/>
</dbReference>
<dbReference type="Proteomes" id="UP000629468">
    <property type="component" value="Unassembled WGS sequence"/>
</dbReference>
<evidence type="ECO:0000256" key="9">
    <source>
        <dbReference type="ARBA" id="ARBA00023098"/>
    </source>
</evidence>
<evidence type="ECO:0000259" key="13">
    <source>
        <dbReference type="Pfam" id="PF21696"/>
    </source>
</evidence>
<evidence type="ECO:0000256" key="11">
    <source>
        <dbReference type="SAM" id="Phobius"/>
    </source>
</evidence>
<dbReference type="Pfam" id="PF21696">
    <property type="entry name" value="TECR_N"/>
    <property type="match status" value="1"/>
</dbReference>
<name>A0A8H7KGE3_AGABI</name>